<dbReference type="GO" id="GO:0032259">
    <property type="term" value="P:methylation"/>
    <property type="evidence" value="ECO:0007669"/>
    <property type="project" value="UniProtKB-KW"/>
</dbReference>
<evidence type="ECO:0000256" key="2">
    <source>
        <dbReference type="ARBA" id="ARBA00022603"/>
    </source>
</evidence>
<dbReference type="InterPro" id="IPR051052">
    <property type="entry name" value="Diverse_substrate_MTase"/>
</dbReference>
<evidence type="ECO:0000256" key="3">
    <source>
        <dbReference type="ARBA" id="ARBA00022679"/>
    </source>
</evidence>
<dbReference type="AlphaFoldDB" id="A0A7W7VGK3"/>
<dbReference type="RefSeq" id="WP_184813609.1">
    <property type="nucleotide sequence ID" value="NZ_JACHJQ010000006.1"/>
</dbReference>
<dbReference type="GO" id="GO:0008757">
    <property type="term" value="F:S-adenosylmethionine-dependent methyltransferase activity"/>
    <property type="evidence" value="ECO:0007669"/>
    <property type="project" value="InterPro"/>
</dbReference>
<feature type="domain" description="Methyltransferase type 11" evidence="4">
    <location>
        <begin position="41"/>
        <end position="133"/>
    </location>
</feature>
<dbReference type="EMBL" id="JACHJQ010000006">
    <property type="protein sequence ID" value="MBB4909507.1"/>
    <property type="molecule type" value="Genomic_DNA"/>
</dbReference>
<keyword evidence="2 5" id="KW-0489">Methyltransferase</keyword>
<evidence type="ECO:0000259" key="4">
    <source>
        <dbReference type="Pfam" id="PF08241"/>
    </source>
</evidence>
<dbReference type="CDD" id="cd02440">
    <property type="entry name" value="AdoMet_MTases"/>
    <property type="match status" value="1"/>
</dbReference>
<dbReference type="SUPFAM" id="SSF53335">
    <property type="entry name" value="S-adenosyl-L-methionine-dependent methyltransferases"/>
    <property type="match status" value="1"/>
</dbReference>
<proteinExistence type="inferred from homology"/>
<comment type="similarity">
    <text evidence="1">Belongs to the methyltransferase superfamily.</text>
</comment>
<keyword evidence="3 5" id="KW-0808">Transferase</keyword>
<dbReference type="InterPro" id="IPR029063">
    <property type="entry name" value="SAM-dependent_MTases_sf"/>
</dbReference>
<protein>
    <submittedName>
        <fullName evidence="5">SAM-dependent methyltransferase</fullName>
    </submittedName>
</protein>
<reference evidence="5 6" key="1">
    <citation type="submission" date="2020-08" db="EMBL/GenBank/DDBJ databases">
        <title>Genomic Encyclopedia of Type Strains, Phase III (KMG-III): the genomes of soil and plant-associated and newly described type strains.</title>
        <authorList>
            <person name="Whitman W."/>
        </authorList>
    </citation>
    <scope>NUCLEOTIDE SEQUENCE [LARGE SCALE GENOMIC DNA]</scope>
    <source>
        <strain evidence="5 6">CECT 8960</strain>
    </source>
</reference>
<dbReference type="PANTHER" id="PTHR44942:SF4">
    <property type="entry name" value="METHYLTRANSFERASE TYPE 11 DOMAIN-CONTAINING PROTEIN"/>
    <property type="match status" value="1"/>
</dbReference>
<name>A0A7W7VGK3_9PSEU</name>
<dbReference type="Pfam" id="PF08241">
    <property type="entry name" value="Methyltransf_11"/>
    <property type="match status" value="1"/>
</dbReference>
<organism evidence="5 6">
    <name type="scientific">Actinophytocola algeriensis</name>
    <dbReference type="NCBI Taxonomy" id="1768010"/>
    <lineage>
        <taxon>Bacteria</taxon>
        <taxon>Bacillati</taxon>
        <taxon>Actinomycetota</taxon>
        <taxon>Actinomycetes</taxon>
        <taxon>Pseudonocardiales</taxon>
        <taxon>Pseudonocardiaceae</taxon>
    </lineage>
</organism>
<keyword evidence="6" id="KW-1185">Reference proteome</keyword>
<dbReference type="InterPro" id="IPR013216">
    <property type="entry name" value="Methyltransf_11"/>
</dbReference>
<accession>A0A7W7VGK3</accession>
<evidence type="ECO:0000256" key="1">
    <source>
        <dbReference type="ARBA" id="ARBA00008361"/>
    </source>
</evidence>
<dbReference type="PANTHER" id="PTHR44942">
    <property type="entry name" value="METHYLTRANSF_11 DOMAIN-CONTAINING PROTEIN"/>
    <property type="match status" value="1"/>
</dbReference>
<evidence type="ECO:0000313" key="5">
    <source>
        <dbReference type="EMBL" id="MBB4909507.1"/>
    </source>
</evidence>
<dbReference type="Proteomes" id="UP000520767">
    <property type="component" value="Unassembled WGS sequence"/>
</dbReference>
<gene>
    <name evidence="5" type="ORF">FHR82_005765</name>
</gene>
<evidence type="ECO:0000313" key="6">
    <source>
        <dbReference type="Proteomes" id="UP000520767"/>
    </source>
</evidence>
<dbReference type="Gene3D" id="3.40.50.150">
    <property type="entry name" value="Vaccinia Virus protein VP39"/>
    <property type="match status" value="1"/>
</dbReference>
<sequence length="251" mass="26770">MSIDFGRTAADYAKYRAGFPPEFFTRLAALGIGVPGQRIADLGTGTGVLARELAAAGSVVTGVDVAPALLDQARELDAAAGVEVTYRVAAAEDTGLPGGAWDVVTAAHCWHWFDAPRAVAEVRRLLVSGGAVVLCSRDYLVLPGNVCEASEELILSYHPGWPMAGSPGTHDEWAEDLTGFTDLETFSFDVDVPHTHVAWRGRMRSSNGVGASLPGEAVAAFDADLARLLRERFDEEPLPVPHRVFAMVARQ</sequence>
<comment type="caution">
    <text evidence="5">The sequence shown here is derived from an EMBL/GenBank/DDBJ whole genome shotgun (WGS) entry which is preliminary data.</text>
</comment>